<feature type="domain" description="Solute-binding protein family 5" evidence="1">
    <location>
        <begin position="1"/>
        <end position="205"/>
    </location>
</feature>
<name>X1LT23_9ZZZZ</name>
<sequence>PYMLKEFSLEEHLLMVKNPNYWQSIDSYAPDEFKMIGTTEPVTVRTLMSRRELEITDQWQSLEALTALDKIEGVDIAGYFPGTEFYYMMHTKKPPTDDIHFRKAMAWAMDYKIVVEKLFPGSIQSRGPVPQTLPGADPRVFQYHRDLDKAILELKQSKYYAELDKYPVTVHWCAEVPDEEKVALLFMSNMADIGIDVKVVKVPWMSMIEEMATMETSPNIVTIFDSAHYPEAGSLLESRYKSESAATWEQNEWLLDTELDAMINDSVKTIDREERF</sequence>
<proteinExistence type="predicted"/>
<feature type="non-terminal residue" evidence="2">
    <location>
        <position position="276"/>
    </location>
</feature>
<protein>
    <recommendedName>
        <fullName evidence="1">Solute-binding protein family 5 domain-containing protein</fullName>
    </recommendedName>
</protein>
<dbReference type="AlphaFoldDB" id="X1LT23"/>
<evidence type="ECO:0000259" key="1">
    <source>
        <dbReference type="Pfam" id="PF00496"/>
    </source>
</evidence>
<dbReference type="InterPro" id="IPR000914">
    <property type="entry name" value="SBP_5_dom"/>
</dbReference>
<dbReference type="SUPFAM" id="SSF53850">
    <property type="entry name" value="Periplasmic binding protein-like II"/>
    <property type="match status" value="1"/>
</dbReference>
<comment type="caution">
    <text evidence="2">The sequence shown here is derived from an EMBL/GenBank/DDBJ whole genome shotgun (WGS) entry which is preliminary data.</text>
</comment>
<dbReference type="InterPro" id="IPR039424">
    <property type="entry name" value="SBP_5"/>
</dbReference>
<dbReference type="PANTHER" id="PTHR30290">
    <property type="entry name" value="PERIPLASMIC BINDING COMPONENT OF ABC TRANSPORTER"/>
    <property type="match status" value="1"/>
</dbReference>
<organism evidence="2">
    <name type="scientific">marine sediment metagenome</name>
    <dbReference type="NCBI Taxonomy" id="412755"/>
    <lineage>
        <taxon>unclassified sequences</taxon>
        <taxon>metagenomes</taxon>
        <taxon>ecological metagenomes</taxon>
    </lineage>
</organism>
<gene>
    <name evidence="2" type="ORF">S06H3_10167</name>
</gene>
<accession>X1LT23</accession>
<reference evidence="2" key="1">
    <citation type="journal article" date="2014" name="Front. Microbiol.">
        <title>High frequency of phylogenetically diverse reductive dehalogenase-homologous genes in deep subseafloor sedimentary metagenomes.</title>
        <authorList>
            <person name="Kawai M."/>
            <person name="Futagami T."/>
            <person name="Toyoda A."/>
            <person name="Takaki Y."/>
            <person name="Nishi S."/>
            <person name="Hori S."/>
            <person name="Arai W."/>
            <person name="Tsubouchi T."/>
            <person name="Morono Y."/>
            <person name="Uchiyama I."/>
            <person name="Ito T."/>
            <person name="Fujiyama A."/>
            <person name="Inagaki F."/>
            <person name="Takami H."/>
        </authorList>
    </citation>
    <scope>NUCLEOTIDE SEQUENCE</scope>
    <source>
        <strain evidence="2">Expedition CK06-06</strain>
    </source>
</reference>
<dbReference type="EMBL" id="BARV01004655">
    <property type="protein sequence ID" value="GAI05545.1"/>
    <property type="molecule type" value="Genomic_DNA"/>
</dbReference>
<feature type="non-terminal residue" evidence="2">
    <location>
        <position position="1"/>
    </location>
</feature>
<dbReference type="GO" id="GO:1904680">
    <property type="term" value="F:peptide transmembrane transporter activity"/>
    <property type="evidence" value="ECO:0007669"/>
    <property type="project" value="TreeGrafter"/>
</dbReference>
<dbReference type="Gene3D" id="3.10.105.10">
    <property type="entry name" value="Dipeptide-binding Protein, Domain 3"/>
    <property type="match status" value="1"/>
</dbReference>
<dbReference type="GO" id="GO:0015833">
    <property type="term" value="P:peptide transport"/>
    <property type="evidence" value="ECO:0007669"/>
    <property type="project" value="TreeGrafter"/>
</dbReference>
<dbReference type="Gene3D" id="3.40.190.10">
    <property type="entry name" value="Periplasmic binding protein-like II"/>
    <property type="match status" value="1"/>
</dbReference>
<evidence type="ECO:0000313" key="2">
    <source>
        <dbReference type="EMBL" id="GAI05545.1"/>
    </source>
</evidence>
<dbReference type="Pfam" id="PF00496">
    <property type="entry name" value="SBP_bac_5"/>
    <property type="match status" value="1"/>
</dbReference>